<dbReference type="InterPro" id="IPR012094">
    <property type="entry name" value="tRNA_Ile_lys_synt"/>
</dbReference>
<name>A0A1L8MMQ4_9STRE</name>
<dbReference type="HAMAP" id="MF_01161">
    <property type="entry name" value="tRNA_Ile_lys_synt"/>
    <property type="match status" value="1"/>
</dbReference>
<dbReference type="SMART" id="SM00977">
    <property type="entry name" value="TilS_C"/>
    <property type="match status" value="1"/>
</dbReference>
<comment type="catalytic activity">
    <reaction evidence="7 8">
        <text>cytidine(34) in tRNA(Ile2) + L-lysine + ATP = lysidine(34) in tRNA(Ile2) + AMP + diphosphate + H(+)</text>
        <dbReference type="Rhea" id="RHEA:43744"/>
        <dbReference type="Rhea" id="RHEA-COMP:10625"/>
        <dbReference type="Rhea" id="RHEA-COMP:10670"/>
        <dbReference type="ChEBI" id="CHEBI:15378"/>
        <dbReference type="ChEBI" id="CHEBI:30616"/>
        <dbReference type="ChEBI" id="CHEBI:32551"/>
        <dbReference type="ChEBI" id="CHEBI:33019"/>
        <dbReference type="ChEBI" id="CHEBI:82748"/>
        <dbReference type="ChEBI" id="CHEBI:83665"/>
        <dbReference type="ChEBI" id="CHEBI:456215"/>
        <dbReference type="EC" id="6.3.4.19"/>
    </reaction>
</comment>
<evidence type="ECO:0000256" key="1">
    <source>
        <dbReference type="ARBA" id="ARBA00004496"/>
    </source>
</evidence>
<dbReference type="GO" id="GO:0006400">
    <property type="term" value="P:tRNA modification"/>
    <property type="evidence" value="ECO:0007669"/>
    <property type="project" value="UniProtKB-UniRule"/>
</dbReference>
<sequence length="423" mass="49373">MTYSKIYDYCVQKNFFKNHDKVLIAVSGGVDSMNLLHFLHLYKEQLEIEIAIAHINHKQRQESDLEETYLKSWAQENKIPIYISHFTGAFSEEKARAFRYDFFKKVMFEESYTALVTAHHVDDQIETIMMRLVRGSLLRYLSGIKEVQTITEGQVIRPFLTLRKEDLPAIFHFEDASNAGQDFFRNRIRNHYLPLLESENPRFSESLLSLSQESTLLLEALSDLTTSLDFQDRSVFSAQTDAVQFYLLQKYLTAFPNLQLSRKQFQELLHILSHKKEGHFPLKQGYELILTDSLFFIAKISPETESNFQELLLEYDSSISFPPFKFTFSDEKADRSGEFIIPLFSLEPITLRKRQPGDKIDFGSFSKKLRRLFIDEKFSIKEREEAIVGVQENQVIFVLVAGQTYLRKALNSDIIKAKLYIEK</sequence>
<evidence type="ECO:0000256" key="3">
    <source>
        <dbReference type="ARBA" id="ARBA00022598"/>
    </source>
</evidence>
<dbReference type="SUPFAM" id="SSF56037">
    <property type="entry name" value="PheT/TilS domain"/>
    <property type="match status" value="1"/>
</dbReference>
<evidence type="ECO:0000259" key="9">
    <source>
        <dbReference type="SMART" id="SM00977"/>
    </source>
</evidence>
<dbReference type="InterPro" id="IPR011063">
    <property type="entry name" value="TilS/TtcA_N"/>
</dbReference>
<dbReference type="EMBL" id="LZDD01000002">
    <property type="protein sequence ID" value="OJF71945.1"/>
    <property type="molecule type" value="Genomic_DNA"/>
</dbReference>
<dbReference type="OrthoDB" id="9807403at2"/>
<accession>A0A1L8MMQ4</accession>
<evidence type="ECO:0000256" key="5">
    <source>
        <dbReference type="ARBA" id="ARBA00022741"/>
    </source>
</evidence>
<dbReference type="RefSeq" id="WP_071794231.1">
    <property type="nucleotide sequence ID" value="NZ_LZDD01000002.1"/>
</dbReference>
<feature type="domain" description="Lysidine-tRNA(Ile) synthetase C-terminal" evidence="9">
    <location>
        <begin position="349"/>
        <end position="401"/>
    </location>
</feature>
<dbReference type="NCBIfam" id="TIGR02432">
    <property type="entry name" value="lysidine_TilS_N"/>
    <property type="match status" value="1"/>
</dbReference>
<dbReference type="InterPro" id="IPR012795">
    <property type="entry name" value="tRNA_Ile_lys_synt_N"/>
</dbReference>
<dbReference type="EC" id="6.3.4.19" evidence="8"/>
<keyword evidence="2 8" id="KW-0963">Cytoplasm</keyword>
<keyword evidence="3 8" id="KW-0436">Ligase</keyword>
<dbReference type="PANTHER" id="PTHR43033">
    <property type="entry name" value="TRNA(ILE)-LYSIDINE SYNTHASE-RELATED"/>
    <property type="match status" value="1"/>
</dbReference>
<evidence type="ECO:0000313" key="10">
    <source>
        <dbReference type="EMBL" id="OJF71945.1"/>
    </source>
</evidence>
<gene>
    <name evidence="8" type="primary">tilS</name>
    <name evidence="10" type="ORF">A9Q68_08195</name>
</gene>
<dbReference type="CDD" id="cd01992">
    <property type="entry name" value="TilS_N"/>
    <property type="match status" value="1"/>
</dbReference>
<keyword evidence="4 8" id="KW-0819">tRNA processing</keyword>
<comment type="similarity">
    <text evidence="8">Belongs to the tRNA(Ile)-lysidine synthase family.</text>
</comment>
<evidence type="ECO:0000256" key="2">
    <source>
        <dbReference type="ARBA" id="ARBA00022490"/>
    </source>
</evidence>
<dbReference type="GO" id="GO:0005524">
    <property type="term" value="F:ATP binding"/>
    <property type="evidence" value="ECO:0007669"/>
    <property type="project" value="UniProtKB-UniRule"/>
</dbReference>
<dbReference type="Proteomes" id="UP000182015">
    <property type="component" value="Unassembled WGS sequence"/>
</dbReference>
<dbReference type="STRING" id="1856638.A9Q68_08195"/>
<protein>
    <recommendedName>
        <fullName evidence="8">tRNA(Ile)-lysidine synthase</fullName>
        <ecNumber evidence="8">6.3.4.19</ecNumber>
    </recommendedName>
    <alternativeName>
        <fullName evidence="8">tRNA(Ile)-2-lysyl-cytidine synthase</fullName>
    </alternativeName>
    <alternativeName>
        <fullName evidence="8">tRNA(Ile)-lysidine synthetase</fullName>
    </alternativeName>
</protein>
<evidence type="ECO:0000313" key="11">
    <source>
        <dbReference type="Proteomes" id="UP000182015"/>
    </source>
</evidence>
<proteinExistence type="inferred from homology"/>
<keyword evidence="5 8" id="KW-0547">Nucleotide-binding</keyword>
<comment type="function">
    <text evidence="8">Ligates lysine onto the cytidine present at position 34 of the AUA codon-specific tRNA(Ile) that contains the anticodon CAU, in an ATP-dependent manner. Cytidine is converted to lysidine, thus changing the amino acid specificity of the tRNA from methionine to isoleucine.</text>
</comment>
<dbReference type="Gene3D" id="3.40.50.620">
    <property type="entry name" value="HUPs"/>
    <property type="match status" value="1"/>
</dbReference>
<evidence type="ECO:0000256" key="4">
    <source>
        <dbReference type="ARBA" id="ARBA00022694"/>
    </source>
</evidence>
<dbReference type="GO" id="GO:0032267">
    <property type="term" value="F:tRNA(Ile)-lysidine synthase activity"/>
    <property type="evidence" value="ECO:0007669"/>
    <property type="project" value="UniProtKB-EC"/>
</dbReference>
<keyword evidence="6 8" id="KW-0067">ATP-binding</keyword>
<comment type="subcellular location">
    <subcellularLocation>
        <location evidence="1 8">Cytoplasm</location>
    </subcellularLocation>
</comment>
<evidence type="ECO:0000256" key="7">
    <source>
        <dbReference type="ARBA" id="ARBA00048539"/>
    </source>
</evidence>
<comment type="domain">
    <text evidence="8">The N-terminal region contains the highly conserved SGGXDS motif, predicted to be a P-loop motif involved in ATP binding.</text>
</comment>
<dbReference type="NCBIfam" id="TIGR02433">
    <property type="entry name" value="lysidine_TilS_C"/>
    <property type="match status" value="1"/>
</dbReference>
<dbReference type="SUPFAM" id="SSF52402">
    <property type="entry name" value="Adenine nucleotide alpha hydrolases-like"/>
    <property type="match status" value="1"/>
</dbReference>
<evidence type="ECO:0000256" key="8">
    <source>
        <dbReference type="HAMAP-Rule" id="MF_01161"/>
    </source>
</evidence>
<dbReference type="GO" id="GO:0005737">
    <property type="term" value="C:cytoplasm"/>
    <property type="evidence" value="ECO:0007669"/>
    <property type="project" value="UniProtKB-SubCell"/>
</dbReference>
<dbReference type="AlphaFoldDB" id="A0A1L8MMQ4"/>
<dbReference type="InterPro" id="IPR014729">
    <property type="entry name" value="Rossmann-like_a/b/a_fold"/>
</dbReference>
<organism evidence="10 11">
    <name type="scientific">Streptococcus bovimastitidis</name>
    <dbReference type="NCBI Taxonomy" id="1856638"/>
    <lineage>
        <taxon>Bacteria</taxon>
        <taxon>Bacillati</taxon>
        <taxon>Bacillota</taxon>
        <taxon>Bacilli</taxon>
        <taxon>Lactobacillales</taxon>
        <taxon>Streptococcaceae</taxon>
        <taxon>Streptococcus</taxon>
    </lineage>
</organism>
<comment type="caution">
    <text evidence="10">The sequence shown here is derived from an EMBL/GenBank/DDBJ whole genome shotgun (WGS) entry which is preliminary data.</text>
</comment>
<evidence type="ECO:0000256" key="6">
    <source>
        <dbReference type="ARBA" id="ARBA00022840"/>
    </source>
</evidence>
<reference evidence="11" key="1">
    <citation type="submission" date="2016-06" db="EMBL/GenBank/DDBJ databases">
        <authorList>
            <person name="de Vries S.P.W."/>
            <person name="Hadjirin N.F."/>
            <person name="Lay E.M."/>
            <person name="Zadoks R.N."/>
            <person name="Peacock S.J."/>
            <person name="Parkhill J."/>
            <person name="Grant A.J."/>
            <person name="Mcdougall S."/>
            <person name="Holmes M.A."/>
        </authorList>
    </citation>
    <scope>NUCLEOTIDE SEQUENCE [LARGE SCALE GENOMIC DNA]</scope>
    <source>
        <strain evidence="11">NZ1587</strain>
    </source>
</reference>
<dbReference type="PANTHER" id="PTHR43033:SF1">
    <property type="entry name" value="TRNA(ILE)-LYSIDINE SYNTHASE-RELATED"/>
    <property type="match status" value="1"/>
</dbReference>
<dbReference type="Pfam" id="PF01171">
    <property type="entry name" value="ATP_bind_3"/>
    <property type="match status" value="1"/>
</dbReference>
<dbReference type="InterPro" id="IPR012796">
    <property type="entry name" value="Lysidine-tRNA-synth_C"/>
</dbReference>
<keyword evidence="11" id="KW-1185">Reference proteome</keyword>
<feature type="binding site" evidence="8">
    <location>
        <begin position="27"/>
        <end position="32"/>
    </location>
    <ligand>
        <name>ATP</name>
        <dbReference type="ChEBI" id="CHEBI:30616"/>
    </ligand>
</feature>